<accession>A0A7J6AGU4</accession>
<sequence length="68" mass="7724">MKDIKVPGLINTFLYFLFLHPNAAQPTMELHRSGLLCHLSLPVGGRMSFYGDRPFKLSSLSLDILYNK</sequence>
<evidence type="ECO:0000256" key="1">
    <source>
        <dbReference type="SAM" id="SignalP"/>
    </source>
</evidence>
<dbReference type="EMBL" id="JAAGNN010000014">
    <property type="protein sequence ID" value="KAF4080708.1"/>
    <property type="molecule type" value="Genomic_DNA"/>
</dbReference>
<name>A0A7J6AGU4_AMEME</name>
<evidence type="ECO:0000313" key="2">
    <source>
        <dbReference type="EMBL" id="KAF4080708.1"/>
    </source>
</evidence>
<keyword evidence="1" id="KW-0732">Signal</keyword>
<gene>
    <name evidence="2" type="ORF">AMELA_G00174400</name>
</gene>
<dbReference type="AlphaFoldDB" id="A0A7J6AGU4"/>
<feature type="chain" id="PRO_5029538837" evidence="1">
    <location>
        <begin position="25"/>
        <end position="68"/>
    </location>
</feature>
<dbReference type="Proteomes" id="UP000593565">
    <property type="component" value="Unassembled WGS sequence"/>
</dbReference>
<reference evidence="2 3" key="1">
    <citation type="submission" date="2020-02" db="EMBL/GenBank/DDBJ databases">
        <title>A chromosome-scale genome assembly of the black bullhead catfish (Ameiurus melas).</title>
        <authorList>
            <person name="Wen M."/>
            <person name="Zham M."/>
            <person name="Cabau C."/>
            <person name="Klopp C."/>
            <person name="Donnadieu C."/>
            <person name="Roques C."/>
            <person name="Bouchez O."/>
            <person name="Lampietro C."/>
            <person name="Jouanno E."/>
            <person name="Herpin A."/>
            <person name="Louis A."/>
            <person name="Berthelot C."/>
            <person name="Parey E."/>
            <person name="Roest-Crollius H."/>
            <person name="Braasch I."/>
            <person name="Postlethwait J."/>
            <person name="Robinson-Rechavi M."/>
            <person name="Echchiki A."/>
            <person name="Begum T."/>
            <person name="Montfort J."/>
            <person name="Schartl M."/>
            <person name="Bobe J."/>
            <person name="Guiguen Y."/>
        </authorList>
    </citation>
    <scope>NUCLEOTIDE SEQUENCE [LARGE SCALE GENOMIC DNA]</scope>
    <source>
        <strain evidence="2">M_S1</strain>
        <tissue evidence="2">Blood</tissue>
    </source>
</reference>
<comment type="caution">
    <text evidence="2">The sequence shown here is derived from an EMBL/GenBank/DDBJ whole genome shotgun (WGS) entry which is preliminary data.</text>
</comment>
<feature type="signal peptide" evidence="1">
    <location>
        <begin position="1"/>
        <end position="24"/>
    </location>
</feature>
<feature type="non-terminal residue" evidence="2">
    <location>
        <position position="1"/>
    </location>
</feature>
<evidence type="ECO:0000313" key="3">
    <source>
        <dbReference type="Proteomes" id="UP000593565"/>
    </source>
</evidence>
<organism evidence="2 3">
    <name type="scientific">Ameiurus melas</name>
    <name type="common">Black bullhead</name>
    <name type="synonym">Silurus melas</name>
    <dbReference type="NCBI Taxonomy" id="219545"/>
    <lineage>
        <taxon>Eukaryota</taxon>
        <taxon>Metazoa</taxon>
        <taxon>Chordata</taxon>
        <taxon>Craniata</taxon>
        <taxon>Vertebrata</taxon>
        <taxon>Euteleostomi</taxon>
        <taxon>Actinopterygii</taxon>
        <taxon>Neopterygii</taxon>
        <taxon>Teleostei</taxon>
        <taxon>Ostariophysi</taxon>
        <taxon>Siluriformes</taxon>
        <taxon>Ictaluridae</taxon>
        <taxon>Ameiurus</taxon>
    </lineage>
</organism>
<keyword evidence="3" id="KW-1185">Reference proteome</keyword>
<protein>
    <submittedName>
        <fullName evidence="2">Uncharacterized protein</fullName>
    </submittedName>
</protein>
<proteinExistence type="predicted"/>